<proteinExistence type="predicted"/>
<evidence type="ECO:0000313" key="1">
    <source>
        <dbReference type="EMBL" id="OEJ76524.1"/>
    </source>
</evidence>
<protein>
    <submittedName>
        <fullName evidence="1">Uncharacterized protein</fullName>
    </submittedName>
</protein>
<dbReference type="RefSeq" id="WP_069965877.1">
    <property type="nucleotide sequence ID" value="NZ_CM124774.1"/>
</dbReference>
<dbReference type="STRING" id="1781255.BH720_04030"/>
<reference evidence="1" key="1">
    <citation type="submission" date="2016-09" db="EMBL/GenBank/DDBJ databases">
        <title>Draft genome of thermotolerant cyanobacterium Desertifilum sp. strain IPPAS B-1220.</title>
        <authorList>
            <person name="Sinetova M.A."/>
            <person name="Bolakhan K."/>
            <person name="Zayadan B.K."/>
            <person name="Mironov K.S."/>
            <person name="Ustinova V."/>
            <person name="Kupriyanova E.V."/>
            <person name="Sidorov R.A."/>
            <person name="Skrypnik A.N."/>
            <person name="Gogoleva N.E."/>
            <person name="Gogolev Y.V."/>
            <person name="Los D.A."/>
        </authorList>
    </citation>
    <scope>NUCLEOTIDE SEQUENCE [LARGE SCALE GENOMIC DNA]</scope>
    <source>
        <strain evidence="1">IPPAS B-1220</strain>
    </source>
</reference>
<accession>A0A1E5QPJ2</accession>
<dbReference type="AlphaFoldDB" id="A0A1E5QPJ2"/>
<comment type="caution">
    <text evidence="1">The sequence shown here is derived from an EMBL/GenBank/DDBJ whole genome shotgun (WGS) entry which is preliminary data.</text>
</comment>
<gene>
    <name evidence="1" type="ORF">BH720_04030</name>
</gene>
<dbReference type="OrthoDB" id="466926at2"/>
<organism evidence="1">
    <name type="scientific">Desertifilum tharense IPPAS B-1220</name>
    <dbReference type="NCBI Taxonomy" id="1781255"/>
    <lineage>
        <taxon>Bacteria</taxon>
        <taxon>Bacillati</taxon>
        <taxon>Cyanobacteriota</taxon>
        <taxon>Cyanophyceae</taxon>
        <taxon>Desertifilales</taxon>
        <taxon>Desertifilaceae</taxon>
        <taxon>Desertifilum</taxon>
    </lineage>
</organism>
<dbReference type="EMBL" id="MJGC01000037">
    <property type="protein sequence ID" value="OEJ76524.1"/>
    <property type="molecule type" value="Genomic_DNA"/>
</dbReference>
<name>A0A1E5QPJ2_9CYAN</name>
<sequence length="92" mass="10660">MFRTDDVTEVTFHYDNGQSDSFTIPLTPDEFREQVQLLLERPWLTFHLFDETVFVCMARVVKVETKPPMPEIVGIGVFHNSQRVTAMSRGAR</sequence>